<dbReference type="RefSeq" id="XP_030764709.1">
    <property type="nucleotide sequence ID" value="XM_030908849.1"/>
</dbReference>
<keyword evidence="2" id="KW-0963">Cytoplasm</keyword>
<keyword evidence="5" id="KW-1185">Reference proteome</keyword>
<dbReference type="GO" id="GO:0005737">
    <property type="term" value="C:cytoplasm"/>
    <property type="evidence" value="ECO:0007669"/>
    <property type="project" value="UniProtKB-SubCell"/>
</dbReference>
<protein>
    <submittedName>
        <fullName evidence="6">HSPB1-associated protein 1</fullName>
    </submittedName>
</protein>
<dbReference type="InterPro" id="IPR041667">
    <property type="entry name" value="Cupin_8"/>
</dbReference>
<dbReference type="OrthoDB" id="438164at2759"/>
<comment type="function">
    <text evidence="3">May play a role in cellular stress response.</text>
</comment>
<dbReference type="KEGG" id="soy:115888960"/>
<evidence type="ECO:0000313" key="6">
    <source>
        <dbReference type="RefSeq" id="XP_030764709.1"/>
    </source>
</evidence>
<dbReference type="FunCoup" id="A0A6J2YNA9">
    <property type="interactions" value="3"/>
</dbReference>
<dbReference type="CTD" id="79663"/>
<dbReference type="SMART" id="SM00558">
    <property type="entry name" value="JmjC"/>
    <property type="match status" value="1"/>
</dbReference>
<dbReference type="SUPFAM" id="SSF51197">
    <property type="entry name" value="Clavaminate synthase-like"/>
    <property type="match status" value="1"/>
</dbReference>
<dbReference type="AlphaFoldDB" id="A0A6J2YNA9"/>
<evidence type="ECO:0000256" key="1">
    <source>
        <dbReference type="ARBA" id="ARBA00004496"/>
    </source>
</evidence>
<sequence>MGDLEVCNKNELKQTILNTKTPLVIHNISSEMVKWTLTEWQEFIGDDQLPFRLGKNKYTQSPQWENTCTIKYLQFKDFVEQSTNSNNDWLYFDYKHLRDWFVNKVDLRDNMVWSKIGFSEITLEDSTIWIGSKGAHTSCHVDTYGCNMVYQVYGQKLWLLFPPEENLNSTRVPYEESSIYSKLNFFSPNVPDFNGLTNCHKIILNPGDLLVVPHKWWHYVENLDVAISINAWLPLPEDNIEHIRESITALLVGGVLKDQNPDCQQIILNPNMIKEMINSQDALIILSKKLKECKVTNKRHKPEIRLEKPESEITKTNFPFVSKIEKLNDQEFRIFVQGQSNRFSSTKQSISYQQGQFKEISDFLEVITDNEVISLIMKKLLEK</sequence>
<name>A0A6J2YNA9_SITOR</name>
<evidence type="ECO:0000313" key="5">
    <source>
        <dbReference type="Proteomes" id="UP000504635"/>
    </source>
</evidence>
<evidence type="ECO:0000259" key="4">
    <source>
        <dbReference type="PROSITE" id="PS51184"/>
    </source>
</evidence>
<reference evidence="6" key="1">
    <citation type="submission" date="2025-08" db="UniProtKB">
        <authorList>
            <consortium name="RefSeq"/>
        </authorList>
    </citation>
    <scope>IDENTIFICATION</scope>
    <source>
        <tissue evidence="6">Gonads</tissue>
    </source>
</reference>
<dbReference type="Proteomes" id="UP000504635">
    <property type="component" value="Unplaced"/>
</dbReference>
<dbReference type="InParanoid" id="A0A6J2YNA9"/>
<dbReference type="PANTHER" id="PTHR12461">
    <property type="entry name" value="HYPOXIA-INDUCIBLE FACTOR 1 ALPHA INHIBITOR-RELATED"/>
    <property type="match status" value="1"/>
</dbReference>
<dbReference type="GeneID" id="115888960"/>
<dbReference type="Pfam" id="PF13621">
    <property type="entry name" value="Cupin_8"/>
    <property type="match status" value="1"/>
</dbReference>
<dbReference type="PROSITE" id="PS51184">
    <property type="entry name" value="JMJC"/>
    <property type="match status" value="1"/>
</dbReference>
<comment type="subcellular location">
    <subcellularLocation>
        <location evidence="1">Cytoplasm</location>
    </subcellularLocation>
</comment>
<dbReference type="Gene3D" id="2.60.120.650">
    <property type="entry name" value="Cupin"/>
    <property type="match status" value="1"/>
</dbReference>
<dbReference type="InterPro" id="IPR003347">
    <property type="entry name" value="JmjC_dom"/>
</dbReference>
<evidence type="ECO:0000256" key="3">
    <source>
        <dbReference type="ARBA" id="ARBA00037342"/>
    </source>
</evidence>
<feature type="domain" description="JmjC" evidence="4">
    <location>
        <begin position="92"/>
        <end position="248"/>
    </location>
</feature>
<accession>A0A6J2YNA9</accession>
<organism evidence="5 6">
    <name type="scientific">Sitophilus oryzae</name>
    <name type="common">Rice weevil</name>
    <name type="synonym">Curculio oryzae</name>
    <dbReference type="NCBI Taxonomy" id="7048"/>
    <lineage>
        <taxon>Eukaryota</taxon>
        <taxon>Metazoa</taxon>
        <taxon>Ecdysozoa</taxon>
        <taxon>Arthropoda</taxon>
        <taxon>Hexapoda</taxon>
        <taxon>Insecta</taxon>
        <taxon>Pterygota</taxon>
        <taxon>Neoptera</taxon>
        <taxon>Endopterygota</taxon>
        <taxon>Coleoptera</taxon>
        <taxon>Polyphaga</taxon>
        <taxon>Cucujiformia</taxon>
        <taxon>Curculionidae</taxon>
        <taxon>Dryophthorinae</taxon>
        <taxon>Sitophilus</taxon>
    </lineage>
</organism>
<dbReference type="PANTHER" id="PTHR12461:SF43">
    <property type="entry name" value="HSPB1-ASSOCIATED PROTEIN 1"/>
    <property type="match status" value="1"/>
</dbReference>
<proteinExistence type="predicted"/>
<gene>
    <name evidence="6" type="primary">LOC115888960</name>
</gene>
<evidence type="ECO:0000256" key="2">
    <source>
        <dbReference type="ARBA" id="ARBA00022490"/>
    </source>
</evidence>